<evidence type="ECO:0000259" key="1">
    <source>
        <dbReference type="Pfam" id="PF01636"/>
    </source>
</evidence>
<dbReference type="SUPFAM" id="SSF56112">
    <property type="entry name" value="Protein kinase-like (PK-like)"/>
    <property type="match status" value="1"/>
</dbReference>
<dbReference type="Gene3D" id="1.10.510.10">
    <property type="entry name" value="Transferase(Phosphotransferase) domain 1"/>
    <property type="match status" value="1"/>
</dbReference>
<dbReference type="InterPro" id="IPR002575">
    <property type="entry name" value="Aminoglycoside_PTrfase"/>
</dbReference>
<evidence type="ECO:0000313" key="3">
    <source>
        <dbReference type="Proteomes" id="UP001197093"/>
    </source>
</evidence>
<dbReference type="InterPro" id="IPR011009">
    <property type="entry name" value="Kinase-like_dom_sf"/>
</dbReference>
<dbReference type="PANTHER" id="PTHR21310">
    <property type="entry name" value="AMINOGLYCOSIDE PHOSPHOTRANSFERASE-RELATED-RELATED"/>
    <property type="match status" value="1"/>
</dbReference>
<dbReference type="Proteomes" id="UP001197093">
    <property type="component" value="Unassembled WGS sequence"/>
</dbReference>
<reference evidence="2" key="1">
    <citation type="submission" date="2023-02" db="EMBL/GenBank/DDBJ databases">
        <authorList>
            <person name="Palmer J.M."/>
        </authorList>
    </citation>
    <scope>NUCLEOTIDE SEQUENCE</scope>
    <source>
        <strain evidence="2">FW57</strain>
    </source>
</reference>
<comment type="caution">
    <text evidence="2">The sequence shown here is derived from an EMBL/GenBank/DDBJ whole genome shotgun (WGS) entry which is preliminary data.</text>
</comment>
<evidence type="ECO:0000313" key="2">
    <source>
        <dbReference type="EMBL" id="KAG7288327.1"/>
    </source>
</evidence>
<protein>
    <recommendedName>
        <fullName evidence="1">Aminoglycoside phosphotransferase domain-containing protein</fullName>
    </recommendedName>
</protein>
<dbReference type="InterPro" id="IPR051678">
    <property type="entry name" value="AGP_Transferase"/>
</dbReference>
<sequence length="249" mass="28370">MVVSGYKEKEGEIRSPFVALTTTKSALHTTNIKPWSKDRQGKLISRLHDKERILTHAAALQIISKRTSIPVPKLLGFGENPDGTAWIEVERTHGGIWLDLVGEECRMPPGKQHIADGGECDECARIAETNASRYIRDEILPQLHSLRSDTTGLEGIVIPPLWIMDYDPKTSWQPKKAPSGKEEYVFCHGNLHAHSILMHAETLHVMKVVDWDNAGYFPQEFQRWTVQRGDYEELFENKERCKELSNLML</sequence>
<feature type="domain" description="Aminoglycoside phosphotransferase" evidence="1">
    <location>
        <begin position="47"/>
        <end position="216"/>
    </location>
</feature>
<dbReference type="PANTHER" id="PTHR21310:SF55">
    <property type="entry name" value="AMINOGLYCOSIDE PHOSPHOTRANSFERASE DOMAIN-CONTAINING PROTEIN"/>
    <property type="match status" value="1"/>
</dbReference>
<gene>
    <name evidence="2" type="ORF">NEMBOFW57_007858</name>
</gene>
<keyword evidence="3" id="KW-1185">Reference proteome</keyword>
<dbReference type="Pfam" id="PF01636">
    <property type="entry name" value="APH"/>
    <property type="match status" value="1"/>
</dbReference>
<name>A0AAD4EVN1_9PEZI</name>
<organism evidence="2 3">
    <name type="scientific">Staphylotrichum longicolle</name>
    <dbReference type="NCBI Taxonomy" id="669026"/>
    <lineage>
        <taxon>Eukaryota</taxon>
        <taxon>Fungi</taxon>
        <taxon>Dikarya</taxon>
        <taxon>Ascomycota</taxon>
        <taxon>Pezizomycotina</taxon>
        <taxon>Sordariomycetes</taxon>
        <taxon>Sordariomycetidae</taxon>
        <taxon>Sordariales</taxon>
        <taxon>Chaetomiaceae</taxon>
        <taxon>Staphylotrichum</taxon>
    </lineage>
</organism>
<dbReference type="EMBL" id="JAHCVI010000003">
    <property type="protein sequence ID" value="KAG7288327.1"/>
    <property type="molecule type" value="Genomic_DNA"/>
</dbReference>
<proteinExistence type="predicted"/>
<accession>A0AAD4EVN1</accession>
<dbReference type="AlphaFoldDB" id="A0AAD4EVN1"/>